<keyword evidence="2" id="KW-1185">Reference proteome</keyword>
<name>A0A6I2FE39_9MICO</name>
<dbReference type="Proteomes" id="UP000431080">
    <property type="component" value="Unassembled WGS sequence"/>
</dbReference>
<comment type="caution">
    <text evidence="1">The sequence shown here is derived from an EMBL/GenBank/DDBJ whole genome shotgun (WGS) entry which is preliminary data.</text>
</comment>
<dbReference type="RefSeq" id="WP_153685206.1">
    <property type="nucleotide sequence ID" value="NZ_WJIF01000007.1"/>
</dbReference>
<dbReference type="EMBL" id="WJIF01000007">
    <property type="protein sequence ID" value="MRG60786.1"/>
    <property type="molecule type" value="Genomic_DNA"/>
</dbReference>
<evidence type="ECO:0000313" key="2">
    <source>
        <dbReference type="Proteomes" id="UP000431080"/>
    </source>
</evidence>
<dbReference type="PROSITE" id="PS51257">
    <property type="entry name" value="PROKAR_LIPOPROTEIN"/>
    <property type="match status" value="1"/>
</dbReference>
<organism evidence="1 2">
    <name type="scientific">Agromyces agglutinans</name>
    <dbReference type="NCBI Taxonomy" id="2662258"/>
    <lineage>
        <taxon>Bacteria</taxon>
        <taxon>Bacillati</taxon>
        <taxon>Actinomycetota</taxon>
        <taxon>Actinomycetes</taxon>
        <taxon>Micrococcales</taxon>
        <taxon>Microbacteriaceae</taxon>
        <taxon>Agromyces</taxon>
    </lineage>
</organism>
<evidence type="ECO:0000313" key="1">
    <source>
        <dbReference type="EMBL" id="MRG60786.1"/>
    </source>
</evidence>
<proteinExistence type="predicted"/>
<accession>A0A6I2FE39</accession>
<dbReference type="AlphaFoldDB" id="A0A6I2FE39"/>
<sequence>MPTVRSRGRAVSALVVAGFSATLLTGCFFNPFEAAEQGVEEAIEGATGGEVNLGGELPEGFPAEVPLIEGSITFSGGAGGAEGWIVTIDPSTDAADAAAEAAAALEAAGFAKETAFEGADLGAQIFSNGTYLVLVAGDADALSYTVTPAP</sequence>
<protein>
    <submittedName>
        <fullName evidence="1">Uncharacterized protein</fullName>
    </submittedName>
</protein>
<gene>
    <name evidence="1" type="ORF">GE115_13040</name>
</gene>
<reference evidence="1 2" key="1">
    <citation type="submission" date="2019-10" db="EMBL/GenBank/DDBJ databases">
        <authorList>
            <person name="Nie G."/>
            <person name="Ming H."/>
            <person name="Yi B."/>
        </authorList>
    </citation>
    <scope>NUCLEOTIDE SEQUENCE [LARGE SCALE GENOMIC DNA]</scope>
    <source>
        <strain evidence="1 2">CFH 90414</strain>
    </source>
</reference>